<dbReference type="InterPro" id="IPR030378">
    <property type="entry name" value="G_CP_dom"/>
</dbReference>
<keyword evidence="3 10" id="KW-0479">Metal-binding</keyword>
<comment type="function">
    <text evidence="10">One of several proteins that assist in the late maturation steps of the functional core of the 30S ribosomal subunit. Helps release RbfA from mature subunits. May play a role in the assembly of ribosomal proteins into the subunit. Circularly permuted GTPase that catalyzes slow GTP hydrolysis, GTPase activity is stimulated by the 30S ribosomal subunit.</text>
</comment>
<feature type="binding site" evidence="10">
    <location>
        <begin position="208"/>
        <end position="216"/>
    </location>
    <ligand>
        <name>GTP</name>
        <dbReference type="ChEBI" id="CHEBI:37565"/>
    </ligand>
</feature>
<keyword evidence="1 10" id="KW-0963">Cytoplasm</keyword>
<proteinExistence type="inferred from homology"/>
<name>A0A1M7JC84_9FIRM</name>
<dbReference type="STRING" id="1120996.SAMN02746066_02187"/>
<dbReference type="PROSITE" id="PS51721">
    <property type="entry name" value="G_CP"/>
    <property type="match status" value="1"/>
</dbReference>
<organism evidence="14 15">
    <name type="scientific">Anaerosporobacter mobilis DSM 15930</name>
    <dbReference type="NCBI Taxonomy" id="1120996"/>
    <lineage>
        <taxon>Bacteria</taxon>
        <taxon>Bacillati</taxon>
        <taxon>Bacillota</taxon>
        <taxon>Clostridia</taxon>
        <taxon>Lachnospirales</taxon>
        <taxon>Lachnospiraceae</taxon>
        <taxon>Anaerosporobacter</taxon>
    </lineage>
</organism>
<dbReference type="AlphaFoldDB" id="A0A1M7JC84"/>
<evidence type="ECO:0000256" key="6">
    <source>
        <dbReference type="ARBA" id="ARBA00022801"/>
    </source>
</evidence>
<dbReference type="InterPro" id="IPR027417">
    <property type="entry name" value="P-loop_NTPase"/>
</dbReference>
<keyword evidence="5 10" id="KW-0547">Nucleotide-binding</keyword>
<dbReference type="Gene3D" id="1.10.40.50">
    <property type="entry name" value="Probable gtpase engc, domain 3"/>
    <property type="match status" value="1"/>
</dbReference>
<evidence type="ECO:0000259" key="12">
    <source>
        <dbReference type="PROSITE" id="PS50936"/>
    </source>
</evidence>
<comment type="subunit">
    <text evidence="10">Monomer. Associates with 30S ribosomal subunit, binds 16S rRNA.</text>
</comment>
<evidence type="ECO:0000256" key="2">
    <source>
        <dbReference type="ARBA" id="ARBA00022517"/>
    </source>
</evidence>
<dbReference type="HAMAP" id="MF_01820">
    <property type="entry name" value="GTPase_RsgA"/>
    <property type="match status" value="1"/>
</dbReference>
<feature type="domain" description="EngC GTPase" evidence="12">
    <location>
        <begin position="117"/>
        <end position="264"/>
    </location>
</feature>
<dbReference type="PANTHER" id="PTHR32120:SF10">
    <property type="entry name" value="SMALL RIBOSOMAL SUBUNIT BIOGENESIS GTPASE RSGA"/>
    <property type="match status" value="1"/>
</dbReference>
<comment type="subcellular location">
    <subcellularLocation>
        <location evidence="10">Cytoplasm</location>
    </subcellularLocation>
</comment>
<gene>
    <name evidence="10" type="primary">rsgA</name>
    <name evidence="14" type="ORF">SAMN02746066_02187</name>
</gene>
<feature type="domain" description="CP-type G" evidence="13">
    <location>
        <begin position="109"/>
        <end position="266"/>
    </location>
</feature>
<dbReference type="GO" id="GO:0042274">
    <property type="term" value="P:ribosomal small subunit biogenesis"/>
    <property type="evidence" value="ECO:0007669"/>
    <property type="project" value="UniProtKB-UniRule"/>
</dbReference>
<feature type="binding site" evidence="10">
    <location>
        <position position="296"/>
    </location>
    <ligand>
        <name>Zn(2+)</name>
        <dbReference type="ChEBI" id="CHEBI:29105"/>
    </ligand>
</feature>
<dbReference type="PROSITE" id="PS50936">
    <property type="entry name" value="ENGC_GTPASE"/>
    <property type="match status" value="1"/>
</dbReference>
<evidence type="ECO:0000313" key="15">
    <source>
        <dbReference type="Proteomes" id="UP000184038"/>
    </source>
</evidence>
<accession>A0A1M7JC84</accession>
<protein>
    <recommendedName>
        <fullName evidence="10">Small ribosomal subunit biogenesis GTPase RsgA</fullName>
        <ecNumber evidence="10">3.6.1.-</ecNumber>
    </recommendedName>
</protein>
<dbReference type="GO" id="GO:0046872">
    <property type="term" value="F:metal ion binding"/>
    <property type="evidence" value="ECO:0007669"/>
    <property type="project" value="UniProtKB-KW"/>
</dbReference>
<evidence type="ECO:0000256" key="5">
    <source>
        <dbReference type="ARBA" id="ARBA00022741"/>
    </source>
</evidence>
<dbReference type="InterPro" id="IPR010914">
    <property type="entry name" value="RsgA_GTPase_dom"/>
</dbReference>
<dbReference type="CDD" id="cd01854">
    <property type="entry name" value="YjeQ_EngC"/>
    <property type="match status" value="1"/>
</dbReference>
<feature type="binding site" evidence="10">
    <location>
        <position position="302"/>
    </location>
    <ligand>
        <name>Zn(2+)</name>
        <dbReference type="ChEBI" id="CHEBI:29105"/>
    </ligand>
</feature>
<dbReference type="Proteomes" id="UP000184038">
    <property type="component" value="Unassembled WGS sequence"/>
</dbReference>
<evidence type="ECO:0000259" key="13">
    <source>
        <dbReference type="PROSITE" id="PS51721"/>
    </source>
</evidence>
<feature type="binding site" evidence="10">
    <location>
        <begin position="156"/>
        <end position="159"/>
    </location>
    <ligand>
        <name>GTP</name>
        <dbReference type="ChEBI" id="CHEBI:37565"/>
    </ligand>
</feature>
<evidence type="ECO:0000256" key="8">
    <source>
        <dbReference type="ARBA" id="ARBA00022884"/>
    </source>
</evidence>
<evidence type="ECO:0000256" key="3">
    <source>
        <dbReference type="ARBA" id="ARBA00022723"/>
    </source>
</evidence>
<feature type="binding site" evidence="10">
    <location>
        <position position="289"/>
    </location>
    <ligand>
        <name>Zn(2+)</name>
        <dbReference type="ChEBI" id="CHEBI:29105"/>
    </ligand>
</feature>
<dbReference type="GO" id="GO:0005525">
    <property type="term" value="F:GTP binding"/>
    <property type="evidence" value="ECO:0007669"/>
    <property type="project" value="UniProtKB-UniRule"/>
</dbReference>
<keyword evidence="2 10" id="KW-0690">Ribosome biogenesis</keyword>
<dbReference type="OrthoDB" id="9809485at2"/>
<dbReference type="RefSeq" id="WP_073287532.1">
    <property type="nucleotide sequence ID" value="NZ_FRCP01000011.1"/>
</dbReference>
<evidence type="ECO:0000256" key="4">
    <source>
        <dbReference type="ARBA" id="ARBA00022730"/>
    </source>
</evidence>
<dbReference type="SUPFAM" id="SSF52540">
    <property type="entry name" value="P-loop containing nucleoside triphosphate hydrolases"/>
    <property type="match status" value="1"/>
</dbReference>
<evidence type="ECO:0000256" key="11">
    <source>
        <dbReference type="SAM" id="MobiDB-lite"/>
    </source>
</evidence>
<dbReference type="PANTHER" id="PTHR32120">
    <property type="entry name" value="SMALL RIBOSOMAL SUBUNIT BIOGENESIS GTPASE RSGA"/>
    <property type="match status" value="1"/>
</dbReference>
<keyword evidence="4 10" id="KW-0699">rRNA-binding</keyword>
<sequence length="348" mass="39375">MNNIMNFRYGFTQADQMEADRYIKQERIQEKLIPARITQVHRERYQIASEHGESGAKLKGSVFYNDEGVVTYPAVGDFVLIRYNPQGDSIIYTVLPRKSYFSRLDPATRQTEQIVATNFDYVFIMVSLNHNFSTGRIERYVTAAWQSGATPVIVLTKADLVDDAWKYIGQACLVAPGVDVVAISTLKEEGLEDLNRYVTNGKTIVFLGSSGIGKSTLVNALAGKEIMNTNGIREEDSKGYHTTTHRQMIELDNGALIIDTPGMRELGLWDVSEGLKESFGDVEELVEQCRFNNCTHGNEPGCAIREAIENGTLPDHRYKSYVKLQRESKMREQKEALKQSRLDRSRRK</sequence>
<evidence type="ECO:0000256" key="9">
    <source>
        <dbReference type="ARBA" id="ARBA00023134"/>
    </source>
</evidence>
<evidence type="ECO:0000256" key="10">
    <source>
        <dbReference type="HAMAP-Rule" id="MF_01820"/>
    </source>
</evidence>
<keyword evidence="6 10" id="KW-0378">Hydrolase</keyword>
<comment type="cofactor">
    <cofactor evidence="10">
        <name>Zn(2+)</name>
        <dbReference type="ChEBI" id="CHEBI:29105"/>
    </cofactor>
    <text evidence="10">Binds 1 zinc ion per subunit.</text>
</comment>
<comment type="similarity">
    <text evidence="10">Belongs to the TRAFAC class YlqF/YawG GTPase family. RsgA subfamily.</text>
</comment>
<reference evidence="14 15" key="1">
    <citation type="submission" date="2016-11" db="EMBL/GenBank/DDBJ databases">
        <authorList>
            <person name="Jaros S."/>
            <person name="Januszkiewicz K."/>
            <person name="Wedrychowicz H."/>
        </authorList>
    </citation>
    <scope>NUCLEOTIDE SEQUENCE [LARGE SCALE GENOMIC DNA]</scope>
    <source>
        <strain evidence="14 15">DSM 15930</strain>
    </source>
</reference>
<evidence type="ECO:0000256" key="1">
    <source>
        <dbReference type="ARBA" id="ARBA00022490"/>
    </source>
</evidence>
<evidence type="ECO:0000313" key="14">
    <source>
        <dbReference type="EMBL" id="SHM50700.1"/>
    </source>
</evidence>
<feature type="region of interest" description="Disordered" evidence="11">
    <location>
        <begin position="329"/>
        <end position="348"/>
    </location>
</feature>
<dbReference type="InterPro" id="IPR004881">
    <property type="entry name" value="Ribosome_biogen_GTPase_RsgA"/>
</dbReference>
<dbReference type="GO" id="GO:0019843">
    <property type="term" value="F:rRNA binding"/>
    <property type="evidence" value="ECO:0007669"/>
    <property type="project" value="UniProtKB-KW"/>
</dbReference>
<dbReference type="EC" id="3.6.1.-" evidence="10"/>
<keyword evidence="15" id="KW-1185">Reference proteome</keyword>
<evidence type="ECO:0000256" key="7">
    <source>
        <dbReference type="ARBA" id="ARBA00022833"/>
    </source>
</evidence>
<dbReference type="GO" id="GO:0003924">
    <property type="term" value="F:GTPase activity"/>
    <property type="evidence" value="ECO:0007669"/>
    <property type="project" value="UniProtKB-UniRule"/>
</dbReference>
<dbReference type="EMBL" id="FRCP01000011">
    <property type="protein sequence ID" value="SHM50700.1"/>
    <property type="molecule type" value="Genomic_DNA"/>
</dbReference>
<keyword evidence="8 10" id="KW-0694">RNA-binding</keyword>
<dbReference type="Gene3D" id="3.40.50.300">
    <property type="entry name" value="P-loop containing nucleotide triphosphate hydrolases"/>
    <property type="match status" value="1"/>
</dbReference>
<keyword evidence="7 10" id="KW-0862">Zinc</keyword>
<dbReference type="NCBIfam" id="TIGR00157">
    <property type="entry name" value="ribosome small subunit-dependent GTPase A"/>
    <property type="match status" value="1"/>
</dbReference>
<feature type="binding site" evidence="10">
    <location>
        <position position="294"/>
    </location>
    <ligand>
        <name>Zn(2+)</name>
        <dbReference type="ChEBI" id="CHEBI:29105"/>
    </ligand>
</feature>
<dbReference type="GO" id="GO:0005737">
    <property type="term" value="C:cytoplasm"/>
    <property type="evidence" value="ECO:0007669"/>
    <property type="project" value="UniProtKB-SubCell"/>
</dbReference>
<dbReference type="Pfam" id="PF03193">
    <property type="entry name" value="RsgA_GTPase"/>
    <property type="match status" value="1"/>
</dbReference>
<keyword evidence="9 10" id="KW-0342">GTP-binding</keyword>